<dbReference type="RefSeq" id="WP_081597203.1">
    <property type="nucleotide sequence ID" value="NZ_JADLQM010000004.1"/>
</dbReference>
<keyword evidence="2" id="KW-0238">DNA-binding</keyword>
<evidence type="ECO:0000259" key="4">
    <source>
        <dbReference type="PROSITE" id="PS51118"/>
    </source>
</evidence>
<dbReference type="PANTHER" id="PTHR33204:SF39">
    <property type="entry name" value="TRANSCRIPTIONAL REGULATORY PROTEIN"/>
    <property type="match status" value="1"/>
</dbReference>
<dbReference type="SUPFAM" id="SSF46785">
    <property type="entry name" value="Winged helix' DNA-binding domain"/>
    <property type="match status" value="1"/>
</dbReference>
<dbReference type="GO" id="GO:0003677">
    <property type="term" value="F:DNA binding"/>
    <property type="evidence" value="ECO:0007669"/>
    <property type="project" value="UniProtKB-KW"/>
</dbReference>
<dbReference type="PANTHER" id="PTHR33204">
    <property type="entry name" value="TRANSCRIPTIONAL REGULATOR, MARR FAMILY"/>
    <property type="match status" value="1"/>
</dbReference>
<proteinExistence type="predicted"/>
<gene>
    <name evidence="5" type="primary">ytcD_5</name>
    <name evidence="5" type="ORF">NCTC10797_05626</name>
</gene>
<name>A0A4U8WIC6_9NOCA</name>
<keyword evidence="3" id="KW-0804">Transcription</keyword>
<evidence type="ECO:0000313" key="5">
    <source>
        <dbReference type="EMBL" id="VFB01799.1"/>
    </source>
</evidence>
<dbReference type="Gene3D" id="1.10.10.10">
    <property type="entry name" value="Winged helix-like DNA-binding domain superfamily/Winged helix DNA-binding domain"/>
    <property type="match status" value="1"/>
</dbReference>
<dbReference type="PROSITE" id="PS51118">
    <property type="entry name" value="HTH_HXLR"/>
    <property type="match status" value="1"/>
</dbReference>
<dbReference type="InterPro" id="IPR036390">
    <property type="entry name" value="WH_DNA-bd_sf"/>
</dbReference>
<dbReference type="EMBL" id="LR215973">
    <property type="protein sequence ID" value="VFB01799.1"/>
    <property type="molecule type" value="Genomic_DNA"/>
</dbReference>
<dbReference type="OrthoDB" id="370168at2"/>
<keyword evidence="1" id="KW-0805">Transcription regulation</keyword>
<evidence type="ECO:0000256" key="2">
    <source>
        <dbReference type="ARBA" id="ARBA00023125"/>
    </source>
</evidence>
<dbReference type="AlphaFoldDB" id="A0A4U8WIC6"/>
<dbReference type="Pfam" id="PF01638">
    <property type="entry name" value="HxlR"/>
    <property type="match status" value="1"/>
</dbReference>
<reference evidence="5 6" key="1">
    <citation type="submission" date="2019-02" db="EMBL/GenBank/DDBJ databases">
        <authorList>
            <consortium name="Pathogen Informatics"/>
        </authorList>
    </citation>
    <scope>NUCLEOTIDE SEQUENCE [LARGE SCALE GENOMIC DNA]</scope>
    <source>
        <strain evidence="5 6">3012STDY6756504</strain>
    </source>
</reference>
<sequence length="132" mass="14868">MLMRGLRLTTMADRHPVAADIRDFLNDIGGKWPVLVIAELTGDAQRFQYLYRSVPGISQRMLAVTLRRLERDGLIARTVYPTVPVQVEYALTPLGRSLLPVLEVVADWSARHRSAVMASRERWDATHAESVA</sequence>
<evidence type="ECO:0000256" key="1">
    <source>
        <dbReference type="ARBA" id="ARBA00023015"/>
    </source>
</evidence>
<organism evidence="5 6">
    <name type="scientific">Nocardia cyriacigeorgica</name>
    <dbReference type="NCBI Taxonomy" id="135487"/>
    <lineage>
        <taxon>Bacteria</taxon>
        <taxon>Bacillati</taxon>
        <taxon>Actinomycetota</taxon>
        <taxon>Actinomycetes</taxon>
        <taxon>Mycobacteriales</taxon>
        <taxon>Nocardiaceae</taxon>
        <taxon>Nocardia</taxon>
    </lineage>
</organism>
<feature type="domain" description="HTH hxlR-type" evidence="4">
    <location>
        <begin position="15"/>
        <end position="117"/>
    </location>
</feature>
<evidence type="ECO:0000256" key="3">
    <source>
        <dbReference type="ARBA" id="ARBA00023163"/>
    </source>
</evidence>
<protein>
    <submittedName>
        <fullName evidence="5">Uncharacterized HTH-type transcriptional regulator ytcD</fullName>
    </submittedName>
</protein>
<dbReference type="InterPro" id="IPR036388">
    <property type="entry name" value="WH-like_DNA-bd_sf"/>
</dbReference>
<dbReference type="Proteomes" id="UP000290439">
    <property type="component" value="Chromosome"/>
</dbReference>
<accession>A0A4U8WIC6</accession>
<evidence type="ECO:0000313" key="6">
    <source>
        <dbReference type="Proteomes" id="UP000290439"/>
    </source>
</evidence>
<dbReference type="InterPro" id="IPR002577">
    <property type="entry name" value="HTH_HxlR"/>
</dbReference>